<keyword evidence="1" id="KW-0812">Transmembrane</keyword>
<proteinExistence type="predicted"/>
<gene>
    <name evidence="2" type="ORF">Atai01_50290</name>
</gene>
<keyword evidence="1" id="KW-1133">Transmembrane helix</keyword>
<comment type="caution">
    <text evidence="2">The sequence shown here is derived from an EMBL/GenBank/DDBJ whole genome shotgun (WGS) entry which is preliminary data.</text>
</comment>
<keyword evidence="3" id="KW-1185">Reference proteome</keyword>
<feature type="transmembrane region" description="Helical" evidence="1">
    <location>
        <begin position="49"/>
        <end position="68"/>
    </location>
</feature>
<dbReference type="AlphaFoldDB" id="A0A9W6R6L4"/>
<feature type="transmembrane region" description="Helical" evidence="1">
    <location>
        <begin position="12"/>
        <end position="37"/>
    </location>
</feature>
<name>A0A9W6R6L4_9PSEU</name>
<dbReference type="InterPro" id="IPR017850">
    <property type="entry name" value="Alkaline_phosphatase_core_sf"/>
</dbReference>
<accession>A0A9W6R6L4</accession>
<keyword evidence="1" id="KW-0472">Membrane</keyword>
<dbReference type="Gene3D" id="3.40.720.10">
    <property type="entry name" value="Alkaline Phosphatase, subunit A"/>
    <property type="match status" value="1"/>
</dbReference>
<evidence type="ECO:0000313" key="3">
    <source>
        <dbReference type="Proteomes" id="UP001165136"/>
    </source>
</evidence>
<organism evidence="2 3">
    <name type="scientific">Amycolatopsis taiwanensis</name>
    <dbReference type="NCBI Taxonomy" id="342230"/>
    <lineage>
        <taxon>Bacteria</taxon>
        <taxon>Bacillati</taxon>
        <taxon>Actinomycetota</taxon>
        <taxon>Actinomycetes</taxon>
        <taxon>Pseudonocardiales</taxon>
        <taxon>Pseudonocardiaceae</taxon>
        <taxon>Amycolatopsis</taxon>
    </lineage>
</organism>
<evidence type="ECO:0000313" key="2">
    <source>
        <dbReference type="EMBL" id="GLY68410.1"/>
    </source>
</evidence>
<dbReference type="Pfam" id="PF01663">
    <property type="entry name" value="Phosphodiest"/>
    <property type="match status" value="1"/>
</dbReference>
<dbReference type="InterPro" id="IPR002591">
    <property type="entry name" value="Phosphodiest/P_Trfase"/>
</dbReference>
<sequence length="616" mass="67040">MVWPLVLRVALPIALFTLGIGSFLLLGVGAFAVLAAVPGVEIRGVRTAVLVVLGMSAVSLLISSVLAIDEDEIFFRRAARRSRRNPRRVDDLTPGVIFLQVDGLSYDVARRAMRDGDMPTLAAWVAADSHKLVRWQTDWSSQTGAAVCGILHGDNHDILGFRWYEKDRDHVMACAHPRDAAEIERRHSDGRGLLAGDGASRGNLFTGDAPHVSLTMSAVSVLLPKGLRRRRNNRVGAGYYTYFANPVNAVHTLLSTLTDMFRELSAAAKQRRAGVRPRVKRGGWYPVARSGTTVIARDVVVSAVLEDILSGRLVVYADFLGYDEVAHHSGIERFDTLAVLRSIDQQIGRLHRASKLAPRPYHVVVLSDHGQTQGWAFTDRFGESIGEFVGRQCGGPVPRTDAVGGGGPIAQRLRARTATAGGRIEHSRRAEDAEAIEVTRVAPGVVVTVSGHLAMVSFTDHEGRVELETIEREYPELLPALVDHPGVGFLLVRSAEFGPVVLGRDGLHRLASGFVLGEDPLRDYGPHAVELISRVNTFPHCADIMINSRYDPATDGASPFEPHVGSHGALGGQQERGFLVHPAEFEPPGELVGAESLHKLFRLWLTKLGHDGFLSE</sequence>
<dbReference type="EMBL" id="BSTI01000011">
    <property type="protein sequence ID" value="GLY68410.1"/>
    <property type="molecule type" value="Genomic_DNA"/>
</dbReference>
<evidence type="ECO:0000256" key="1">
    <source>
        <dbReference type="SAM" id="Phobius"/>
    </source>
</evidence>
<protein>
    <submittedName>
        <fullName evidence="2">Membrane protein</fullName>
    </submittedName>
</protein>
<dbReference type="SUPFAM" id="SSF53649">
    <property type="entry name" value="Alkaline phosphatase-like"/>
    <property type="match status" value="1"/>
</dbReference>
<dbReference type="Proteomes" id="UP001165136">
    <property type="component" value="Unassembled WGS sequence"/>
</dbReference>
<reference evidence="2" key="1">
    <citation type="submission" date="2023-03" db="EMBL/GenBank/DDBJ databases">
        <title>Amycolatopsis taiwanensis NBRC 103393.</title>
        <authorList>
            <person name="Ichikawa N."/>
            <person name="Sato H."/>
            <person name="Tonouchi N."/>
        </authorList>
    </citation>
    <scope>NUCLEOTIDE SEQUENCE</scope>
    <source>
        <strain evidence="2">NBRC 103393</strain>
    </source>
</reference>